<proteinExistence type="inferred from homology"/>
<evidence type="ECO:0000313" key="4">
    <source>
        <dbReference type="EMBL" id="CAB4372522.1"/>
    </source>
</evidence>
<dbReference type="SUPFAM" id="SSF51735">
    <property type="entry name" value="NAD(P)-binding Rossmann-fold domains"/>
    <property type="match status" value="1"/>
</dbReference>
<dbReference type="PANTHER" id="PTHR24321:SF8">
    <property type="entry name" value="ESTRADIOL 17-BETA-DEHYDROGENASE 8-RELATED"/>
    <property type="match status" value="1"/>
</dbReference>
<dbReference type="PANTHER" id="PTHR24321">
    <property type="entry name" value="DEHYDROGENASES, SHORT CHAIN"/>
    <property type="match status" value="1"/>
</dbReference>
<dbReference type="AlphaFoldDB" id="A0A6J6AQS0"/>
<dbReference type="EMBL" id="CAEZXY010000076">
    <property type="protein sequence ID" value="CAB4716552.1"/>
    <property type="molecule type" value="Genomic_DNA"/>
</dbReference>
<evidence type="ECO:0000256" key="2">
    <source>
        <dbReference type="ARBA" id="ARBA00023002"/>
    </source>
</evidence>
<dbReference type="EMBL" id="CAFBRD010000050">
    <property type="protein sequence ID" value="CAB5077331.1"/>
    <property type="molecule type" value="Genomic_DNA"/>
</dbReference>
<dbReference type="FunFam" id="3.40.50.720:FF:000084">
    <property type="entry name" value="Short-chain dehydrogenase reductase"/>
    <property type="match status" value="1"/>
</dbReference>
<dbReference type="InterPro" id="IPR036291">
    <property type="entry name" value="NAD(P)-bd_dom_sf"/>
</dbReference>
<dbReference type="PRINTS" id="PR00080">
    <property type="entry name" value="SDRFAMILY"/>
</dbReference>
<accession>A0A6J6AQS0</accession>
<evidence type="ECO:0000313" key="7">
    <source>
        <dbReference type="EMBL" id="CAB4791748.1"/>
    </source>
</evidence>
<dbReference type="EMBL" id="CAFAAD010000057">
    <property type="protein sequence ID" value="CAB4791748.1"/>
    <property type="molecule type" value="Genomic_DNA"/>
</dbReference>
<evidence type="ECO:0000313" key="3">
    <source>
        <dbReference type="EMBL" id="CAB4342612.1"/>
    </source>
</evidence>
<dbReference type="InterPro" id="IPR020904">
    <property type="entry name" value="Sc_DH/Rdtase_CS"/>
</dbReference>
<dbReference type="EMBL" id="CAESAL010000037">
    <property type="protein sequence ID" value="CAB4342612.1"/>
    <property type="molecule type" value="Genomic_DNA"/>
</dbReference>
<dbReference type="PRINTS" id="PR00081">
    <property type="entry name" value="GDHRDH"/>
</dbReference>
<evidence type="ECO:0000256" key="1">
    <source>
        <dbReference type="ARBA" id="ARBA00006484"/>
    </source>
</evidence>
<evidence type="ECO:0000313" key="6">
    <source>
        <dbReference type="EMBL" id="CAB4716552.1"/>
    </source>
</evidence>
<comment type="similarity">
    <text evidence="1">Belongs to the short-chain dehydrogenases/reductases (SDR) family.</text>
</comment>
<evidence type="ECO:0000313" key="10">
    <source>
        <dbReference type="EMBL" id="CAB5077331.1"/>
    </source>
</evidence>
<sequence>MSIEIDLSGRNAIVTGAGAGIGSEIARWLARAGARVAVHDIRVEKASEVVRSISAEGGDAFAVIADARDDDSFVAAIDDTVRRFNGKLDIAVNNVGMYGEASPGPFTTLDGEHWRELVDQNLVVTALSAAAEARHMAIMGGGVILNVSSGETTRPAPFMAAYGAAKAAINHLTQTMAVELGPQGIRVNAIAPGTTLTEKVRDVFDDKHFQALVAATPLQRPTEFDELGRLSVFLVSDLARCITGQLILADAGAFLSRNRPSNPAPNTST</sequence>
<evidence type="ECO:0000313" key="9">
    <source>
        <dbReference type="EMBL" id="CAB4970277.1"/>
    </source>
</evidence>
<dbReference type="PROSITE" id="PS00061">
    <property type="entry name" value="ADH_SHORT"/>
    <property type="match status" value="1"/>
</dbReference>
<keyword evidence="2" id="KW-0560">Oxidoreductase</keyword>
<dbReference type="CDD" id="cd05233">
    <property type="entry name" value="SDR_c"/>
    <property type="match status" value="1"/>
</dbReference>
<organism evidence="4">
    <name type="scientific">freshwater metagenome</name>
    <dbReference type="NCBI Taxonomy" id="449393"/>
    <lineage>
        <taxon>unclassified sequences</taxon>
        <taxon>metagenomes</taxon>
        <taxon>ecological metagenomes</taxon>
    </lineage>
</organism>
<gene>
    <name evidence="5" type="ORF">UFOPK1906_01356</name>
    <name evidence="6" type="ORF">UFOPK2624_01412</name>
    <name evidence="7" type="ORF">UFOPK2969_00891</name>
    <name evidence="3" type="ORF">UFOPK3331_01137</name>
    <name evidence="8" type="ORF">UFOPK3785_01771</name>
    <name evidence="9" type="ORF">UFOPK3927_00030</name>
    <name evidence="4" type="ORF">UFOPK4201_01566</name>
    <name evidence="10" type="ORF">UFOPK4371_01001</name>
</gene>
<dbReference type="Gene3D" id="3.40.50.720">
    <property type="entry name" value="NAD(P)-binding Rossmann-like Domain"/>
    <property type="match status" value="1"/>
</dbReference>
<reference evidence="4" key="1">
    <citation type="submission" date="2020-05" db="EMBL/GenBank/DDBJ databases">
        <authorList>
            <person name="Chiriac C."/>
            <person name="Salcher M."/>
            <person name="Ghai R."/>
            <person name="Kavagutti S V."/>
        </authorList>
    </citation>
    <scope>NUCLEOTIDE SEQUENCE</scope>
</reference>
<dbReference type="Pfam" id="PF13561">
    <property type="entry name" value="adh_short_C2"/>
    <property type="match status" value="1"/>
</dbReference>
<dbReference type="GO" id="GO:0016491">
    <property type="term" value="F:oxidoreductase activity"/>
    <property type="evidence" value="ECO:0007669"/>
    <property type="project" value="UniProtKB-KW"/>
</dbReference>
<evidence type="ECO:0000313" key="8">
    <source>
        <dbReference type="EMBL" id="CAB4964542.1"/>
    </source>
</evidence>
<protein>
    <submittedName>
        <fullName evidence="4">Unannotated protein</fullName>
    </submittedName>
</protein>
<name>A0A6J6AQS0_9ZZZZ</name>
<dbReference type="InterPro" id="IPR002347">
    <property type="entry name" value="SDR_fam"/>
</dbReference>
<dbReference type="EMBL" id="CAEZVC010000093">
    <property type="protein sequence ID" value="CAB4629480.1"/>
    <property type="molecule type" value="Genomic_DNA"/>
</dbReference>
<dbReference type="EMBL" id="CAFBOK010000002">
    <property type="protein sequence ID" value="CAB4970277.1"/>
    <property type="molecule type" value="Genomic_DNA"/>
</dbReference>
<evidence type="ECO:0000313" key="5">
    <source>
        <dbReference type="EMBL" id="CAB4629480.1"/>
    </source>
</evidence>
<dbReference type="EMBL" id="CAFBNJ010000128">
    <property type="protein sequence ID" value="CAB4964542.1"/>
    <property type="molecule type" value="Genomic_DNA"/>
</dbReference>
<dbReference type="EMBL" id="CAEUNJ010000079">
    <property type="protein sequence ID" value="CAB4372522.1"/>
    <property type="molecule type" value="Genomic_DNA"/>
</dbReference>